<proteinExistence type="predicted"/>
<dbReference type="InterPro" id="IPR008928">
    <property type="entry name" value="6-hairpin_glycosidase_sf"/>
</dbReference>
<name>A0ABY8URM3_TETOB</name>
<evidence type="ECO:0000313" key="2">
    <source>
        <dbReference type="EMBL" id="WIA24086.1"/>
    </source>
</evidence>
<protein>
    <recommendedName>
        <fullName evidence="4">Alpha-1,2-Mannosidase</fullName>
    </recommendedName>
</protein>
<keyword evidence="3" id="KW-1185">Reference proteome</keyword>
<dbReference type="Proteomes" id="UP001244341">
    <property type="component" value="Chromosome 17b"/>
</dbReference>
<organism evidence="2 3">
    <name type="scientific">Tetradesmus obliquus</name>
    <name type="common">Green alga</name>
    <name type="synonym">Acutodesmus obliquus</name>
    <dbReference type="NCBI Taxonomy" id="3088"/>
    <lineage>
        <taxon>Eukaryota</taxon>
        <taxon>Viridiplantae</taxon>
        <taxon>Chlorophyta</taxon>
        <taxon>core chlorophytes</taxon>
        <taxon>Chlorophyceae</taxon>
        <taxon>CS clade</taxon>
        <taxon>Sphaeropleales</taxon>
        <taxon>Scenedesmaceae</taxon>
        <taxon>Tetradesmus</taxon>
    </lineage>
</organism>
<evidence type="ECO:0008006" key="4">
    <source>
        <dbReference type="Google" id="ProtNLM"/>
    </source>
</evidence>
<dbReference type="EMBL" id="CP126224">
    <property type="protein sequence ID" value="WIA24086.1"/>
    <property type="molecule type" value="Genomic_DNA"/>
</dbReference>
<reference evidence="2 3" key="1">
    <citation type="submission" date="2023-05" db="EMBL/GenBank/DDBJ databases">
        <title>A 100% complete, gapless, phased diploid assembly of the Scenedesmus obliquus UTEX 3031 genome.</title>
        <authorList>
            <person name="Biondi T.C."/>
            <person name="Hanschen E.R."/>
            <person name="Kwon T."/>
            <person name="Eng W."/>
            <person name="Kruse C.P.S."/>
            <person name="Koehler S.I."/>
            <person name="Kunde Y."/>
            <person name="Gleasner C.D."/>
            <person name="You Mak K.T."/>
            <person name="Polle J."/>
            <person name="Hovde B.T."/>
            <person name="Starkenburg S.R."/>
        </authorList>
    </citation>
    <scope>NUCLEOTIDE SEQUENCE [LARGE SCALE GENOMIC DNA]</scope>
    <source>
        <strain evidence="2 3">DOE0152z</strain>
    </source>
</reference>
<evidence type="ECO:0000256" key="1">
    <source>
        <dbReference type="SAM" id="MobiDB-lite"/>
    </source>
</evidence>
<sequence length="387" mass="41959">MAAPHTGVLQQQAAVMDSVYGPWTGSGWRPAAFERTAPRYLWTDAFGVVNYLTLYKDTQEDMYLQQALALVDAVHNTLGHHRAHFSGGSAAAAAAPPAEWLPGASEQHPTAGGLRIGKPHPEGHPDGDGQYFHYLTKWAFALAAVAEATGDSKYLSWALDLVQRVHPAFVYQAGTGPKRMHWKMGIDLAHPAVASMGNLDPYDGLVTYSLLQGLAERHGFGGSSVLQAEIADMQAIVAAKFKSYHSDGPLDLGEALWLAHWQLASSSSSSSAATHTSPAAAAAAAPWAAHVADVSLASLEQLWGDGYFEQPLKWRLAFREFGTSIGLQALMSVRPDLPGWHLWQQRVADIHATWGGKNLSTRDNDITPVMYATSLNPGLWLRGHWRL</sequence>
<gene>
    <name evidence="2" type="ORF">OEZ85_013693</name>
</gene>
<feature type="region of interest" description="Disordered" evidence="1">
    <location>
        <begin position="100"/>
        <end position="122"/>
    </location>
</feature>
<accession>A0ABY8URM3</accession>
<dbReference type="SUPFAM" id="SSF48208">
    <property type="entry name" value="Six-hairpin glycosidases"/>
    <property type="match status" value="1"/>
</dbReference>
<evidence type="ECO:0000313" key="3">
    <source>
        <dbReference type="Proteomes" id="UP001244341"/>
    </source>
</evidence>